<reference evidence="1" key="2">
    <citation type="submission" date="2023-05" db="EMBL/GenBank/DDBJ databases">
        <authorList>
            <consortium name="Lawrence Berkeley National Laboratory"/>
            <person name="Steindorff A."/>
            <person name="Hensen N."/>
            <person name="Bonometti L."/>
            <person name="Westerberg I."/>
            <person name="Brannstrom I.O."/>
            <person name="Guillou S."/>
            <person name="Cros-Aarteil S."/>
            <person name="Calhoun S."/>
            <person name="Haridas S."/>
            <person name="Kuo A."/>
            <person name="Mondo S."/>
            <person name="Pangilinan J."/>
            <person name="Riley R."/>
            <person name="Labutti K."/>
            <person name="Andreopoulos B."/>
            <person name="Lipzen A."/>
            <person name="Chen C."/>
            <person name="Yanf M."/>
            <person name="Daum C."/>
            <person name="Ng V."/>
            <person name="Clum A."/>
            <person name="Ohm R."/>
            <person name="Martin F."/>
            <person name="Silar P."/>
            <person name="Natvig D."/>
            <person name="Lalanne C."/>
            <person name="Gautier V."/>
            <person name="Ament-Velasquez S.L."/>
            <person name="Kruys A."/>
            <person name="Hutchinson M.I."/>
            <person name="Powell A.J."/>
            <person name="Barry K."/>
            <person name="Miller A.N."/>
            <person name="Grigoriev I.V."/>
            <person name="Debuchy R."/>
            <person name="Gladieux P."/>
            <person name="Thoren M.H."/>
            <person name="Johannesson H."/>
        </authorList>
    </citation>
    <scope>NUCLEOTIDE SEQUENCE</scope>
    <source>
        <strain evidence="1">CBS 315.58</strain>
    </source>
</reference>
<evidence type="ECO:0000313" key="1">
    <source>
        <dbReference type="EMBL" id="KAK4200522.1"/>
    </source>
</evidence>
<proteinExistence type="predicted"/>
<sequence>MSAFSSHVTSNMAAYGGLWTKSSGFTRPHTSPTVLGLVVVIVQGLIGPARTCAVQCSRDHADVLCGMPSAVEVDDTVWMEDDVHCAVMYDMTLIVPASQITGGQEGHRISNPVPRTTTCHNYPRTKPGERACPLLACWLKAPCTAPDQQPAGIIPSRAVAAAPPPPPHVISTWRTEVADGGGLRSTRDGPDQAENNGIEVHRLERGLKMR</sequence>
<protein>
    <submittedName>
        <fullName evidence="1">Uncharacterized protein</fullName>
    </submittedName>
</protein>
<accession>A0AAN6XL65</accession>
<keyword evidence="2" id="KW-1185">Reference proteome</keyword>
<comment type="caution">
    <text evidence="1">The sequence shown here is derived from an EMBL/GenBank/DDBJ whole genome shotgun (WGS) entry which is preliminary data.</text>
</comment>
<organism evidence="1 2">
    <name type="scientific">Triangularia verruculosa</name>
    <dbReference type="NCBI Taxonomy" id="2587418"/>
    <lineage>
        <taxon>Eukaryota</taxon>
        <taxon>Fungi</taxon>
        <taxon>Dikarya</taxon>
        <taxon>Ascomycota</taxon>
        <taxon>Pezizomycotina</taxon>
        <taxon>Sordariomycetes</taxon>
        <taxon>Sordariomycetidae</taxon>
        <taxon>Sordariales</taxon>
        <taxon>Podosporaceae</taxon>
        <taxon>Triangularia</taxon>
    </lineage>
</organism>
<gene>
    <name evidence="1" type="ORF">QBC40DRAFT_296502</name>
</gene>
<reference evidence="1" key="1">
    <citation type="journal article" date="2023" name="Mol. Phylogenet. Evol.">
        <title>Genome-scale phylogeny and comparative genomics of the fungal order Sordariales.</title>
        <authorList>
            <person name="Hensen N."/>
            <person name="Bonometti L."/>
            <person name="Westerberg I."/>
            <person name="Brannstrom I.O."/>
            <person name="Guillou S."/>
            <person name="Cros-Aarteil S."/>
            <person name="Calhoun S."/>
            <person name="Haridas S."/>
            <person name="Kuo A."/>
            <person name="Mondo S."/>
            <person name="Pangilinan J."/>
            <person name="Riley R."/>
            <person name="LaButti K."/>
            <person name="Andreopoulos B."/>
            <person name="Lipzen A."/>
            <person name="Chen C."/>
            <person name="Yan M."/>
            <person name="Daum C."/>
            <person name="Ng V."/>
            <person name="Clum A."/>
            <person name="Steindorff A."/>
            <person name="Ohm R.A."/>
            <person name="Martin F."/>
            <person name="Silar P."/>
            <person name="Natvig D.O."/>
            <person name="Lalanne C."/>
            <person name="Gautier V."/>
            <person name="Ament-Velasquez S.L."/>
            <person name="Kruys A."/>
            <person name="Hutchinson M.I."/>
            <person name="Powell A.J."/>
            <person name="Barry K."/>
            <person name="Miller A.N."/>
            <person name="Grigoriev I.V."/>
            <person name="Debuchy R."/>
            <person name="Gladieux P."/>
            <person name="Hiltunen Thoren M."/>
            <person name="Johannesson H."/>
        </authorList>
    </citation>
    <scope>NUCLEOTIDE SEQUENCE</scope>
    <source>
        <strain evidence="1">CBS 315.58</strain>
    </source>
</reference>
<evidence type="ECO:0000313" key="2">
    <source>
        <dbReference type="Proteomes" id="UP001303160"/>
    </source>
</evidence>
<name>A0AAN6XL65_9PEZI</name>
<dbReference type="Proteomes" id="UP001303160">
    <property type="component" value="Unassembled WGS sequence"/>
</dbReference>
<dbReference type="AlphaFoldDB" id="A0AAN6XL65"/>
<dbReference type="EMBL" id="MU863918">
    <property type="protein sequence ID" value="KAK4200522.1"/>
    <property type="molecule type" value="Genomic_DNA"/>
</dbReference>